<dbReference type="Proteomes" id="UP000663829">
    <property type="component" value="Unassembled WGS sequence"/>
</dbReference>
<evidence type="ECO:0000313" key="4">
    <source>
        <dbReference type="EMBL" id="CAF3585749.1"/>
    </source>
</evidence>
<gene>
    <name evidence="3" type="ORF">GPM918_LOCUS3500</name>
    <name evidence="4" type="ORF">SRO942_LOCUS3500</name>
</gene>
<feature type="signal peptide" evidence="2">
    <location>
        <begin position="1"/>
        <end position="20"/>
    </location>
</feature>
<dbReference type="EMBL" id="CAJNOQ010000435">
    <property type="protein sequence ID" value="CAF0800747.1"/>
    <property type="molecule type" value="Genomic_DNA"/>
</dbReference>
<comment type="caution">
    <text evidence="3">The sequence shown here is derived from an EMBL/GenBank/DDBJ whole genome shotgun (WGS) entry which is preliminary data.</text>
</comment>
<reference evidence="3" key="1">
    <citation type="submission" date="2021-02" db="EMBL/GenBank/DDBJ databases">
        <authorList>
            <person name="Nowell W R."/>
        </authorList>
    </citation>
    <scope>NUCLEOTIDE SEQUENCE</scope>
</reference>
<evidence type="ECO:0008006" key="6">
    <source>
        <dbReference type="Google" id="ProtNLM"/>
    </source>
</evidence>
<feature type="chain" id="PRO_5035683141" description="Sodefrin-like factor" evidence="2">
    <location>
        <begin position="21"/>
        <end position="375"/>
    </location>
</feature>
<protein>
    <recommendedName>
        <fullName evidence="6">Sodefrin-like factor</fullName>
    </recommendedName>
</protein>
<dbReference type="Proteomes" id="UP000681722">
    <property type="component" value="Unassembled WGS sequence"/>
</dbReference>
<evidence type="ECO:0000313" key="3">
    <source>
        <dbReference type="EMBL" id="CAF0800747.1"/>
    </source>
</evidence>
<feature type="transmembrane region" description="Helical" evidence="1">
    <location>
        <begin position="356"/>
        <end position="374"/>
    </location>
</feature>
<keyword evidence="1" id="KW-1133">Transmembrane helix</keyword>
<keyword evidence="1" id="KW-0812">Transmembrane</keyword>
<dbReference type="EMBL" id="CAJOBC010000435">
    <property type="protein sequence ID" value="CAF3585749.1"/>
    <property type="molecule type" value="Genomic_DNA"/>
</dbReference>
<evidence type="ECO:0000256" key="2">
    <source>
        <dbReference type="SAM" id="SignalP"/>
    </source>
</evidence>
<organism evidence="3 5">
    <name type="scientific">Didymodactylos carnosus</name>
    <dbReference type="NCBI Taxonomy" id="1234261"/>
    <lineage>
        <taxon>Eukaryota</taxon>
        <taxon>Metazoa</taxon>
        <taxon>Spiralia</taxon>
        <taxon>Gnathifera</taxon>
        <taxon>Rotifera</taxon>
        <taxon>Eurotatoria</taxon>
        <taxon>Bdelloidea</taxon>
        <taxon>Philodinida</taxon>
        <taxon>Philodinidae</taxon>
        <taxon>Didymodactylos</taxon>
    </lineage>
</organism>
<dbReference type="OrthoDB" id="10045934at2759"/>
<proteinExistence type="predicted"/>
<evidence type="ECO:0000313" key="5">
    <source>
        <dbReference type="Proteomes" id="UP000663829"/>
    </source>
</evidence>
<dbReference type="AlphaFoldDB" id="A0A813SWG4"/>
<sequence length="375" mass="40479">MFFYLPSAVFLAAAVFPANGRECYTCACPANSLNCPCSTTDVQETDITYCIINRDHKNQGYSTYLGFLPRNSSKYSIKNPHYISIREVIHYNDSAKEWDTNPDGIIYGCDWDRCNSPDLVPKLPNSFSLALPESWLSNFILGSNPGSCHECSDDPNCGTDDFLDVGRCPEKACNDTCVLREYFENPDSGEFCYQSSCFTEASSPAYDLDTHRIEIDAIYYLDSKIFNVWEIDIFCRADDCSRPEIFKEIRANLEKNVTIDGFESVSSTIASTASTPASTASMPASTASATGSTIASIASTPALTASATVSTIASTPASTASATVSTIASTPASTASTPASTASATVSTNASTASTIALTYGYLSVFIVFLFNFFR</sequence>
<keyword evidence="5" id="KW-1185">Reference proteome</keyword>
<keyword evidence="2" id="KW-0732">Signal</keyword>
<name>A0A813SWG4_9BILA</name>
<keyword evidence="1" id="KW-0472">Membrane</keyword>
<evidence type="ECO:0000256" key="1">
    <source>
        <dbReference type="SAM" id="Phobius"/>
    </source>
</evidence>
<accession>A0A813SWG4</accession>